<reference evidence="1 2" key="1">
    <citation type="journal article" date="2010" name="J. Bacteriol.">
        <title>Genome sequences of Oceanicola granulosus HTCC2516(T) and Oceanicola batsensis HTCC2597(TDelta).</title>
        <authorList>
            <person name="Thrash J.C."/>
            <person name="Cho J.C."/>
            <person name="Vergin K.L."/>
            <person name="Giovannoni S.J."/>
        </authorList>
    </citation>
    <scope>NUCLEOTIDE SEQUENCE [LARGE SCALE GENOMIC DNA]</scope>
    <source>
        <strain evidence="2">ATCC BAA-863 / DSM 15984 / KCTC 12145 / HTCC2597</strain>
    </source>
</reference>
<dbReference type="AlphaFoldDB" id="A3U120"/>
<sequence length="114" mass="12300">MRVGVYLMAAATAVTLPGIVANQMGMRIGDLSMFEDEAEEEQPDGPAPQLVIYEDSEADPAAEVPVDEEMLPRRVKRTGSFVALPDPVLVAMRDRILAERGEAPEPEPEKGGGH</sequence>
<dbReference type="Proteomes" id="UP000004318">
    <property type="component" value="Unassembled WGS sequence"/>
</dbReference>
<gene>
    <name evidence="1" type="ORF">OB2597_20301</name>
</gene>
<proteinExistence type="predicted"/>
<dbReference type="HOGENOM" id="CLU_2118545_0_0_5"/>
<accession>A3U120</accession>
<dbReference type="STRING" id="252305.OB2597_20301"/>
<comment type="caution">
    <text evidence="1">The sequence shown here is derived from an EMBL/GenBank/DDBJ whole genome shotgun (WGS) entry which is preliminary data.</text>
</comment>
<name>A3U120_PSEBH</name>
<protein>
    <submittedName>
        <fullName evidence="1">Uncharacterized protein</fullName>
    </submittedName>
</protein>
<evidence type="ECO:0000313" key="2">
    <source>
        <dbReference type="Proteomes" id="UP000004318"/>
    </source>
</evidence>
<dbReference type="RefSeq" id="WP_009804003.1">
    <property type="nucleotide sequence ID" value="NZ_AAMO01000009.1"/>
</dbReference>
<dbReference type="EMBL" id="AAMO01000009">
    <property type="protein sequence ID" value="EAQ02003.1"/>
    <property type="molecule type" value="Genomic_DNA"/>
</dbReference>
<organism evidence="1 2">
    <name type="scientific">Pseudooceanicola batsensis (strain ATCC BAA-863 / DSM 15984 / KCTC 12145 / HTCC2597)</name>
    <name type="common">Oceanicola batsensis</name>
    <dbReference type="NCBI Taxonomy" id="252305"/>
    <lineage>
        <taxon>Bacteria</taxon>
        <taxon>Pseudomonadati</taxon>
        <taxon>Pseudomonadota</taxon>
        <taxon>Alphaproteobacteria</taxon>
        <taxon>Rhodobacterales</taxon>
        <taxon>Paracoccaceae</taxon>
        <taxon>Pseudooceanicola</taxon>
    </lineage>
</organism>
<evidence type="ECO:0000313" key="1">
    <source>
        <dbReference type="EMBL" id="EAQ02003.1"/>
    </source>
</evidence>
<keyword evidence="2" id="KW-1185">Reference proteome</keyword>
<dbReference type="OrthoDB" id="9983202at2"/>